<keyword evidence="2" id="KW-1185">Reference proteome</keyword>
<dbReference type="AlphaFoldDB" id="A0A9P6N8C1"/>
<evidence type="ECO:0000313" key="1">
    <source>
        <dbReference type="EMBL" id="KAG0140877.1"/>
    </source>
</evidence>
<dbReference type="PANTHER" id="PTHR31912">
    <property type="entry name" value="IP13529P"/>
    <property type="match status" value="1"/>
</dbReference>
<proteinExistence type="predicted"/>
<dbReference type="PANTHER" id="PTHR31912:SF34">
    <property type="entry name" value="NOTOCHORD-RELATED PROTEIN"/>
    <property type="match status" value="1"/>
</dbReference>
<reference evidence="1" key="1">
    <citation type="submission" date="2013-11" db="EMBL/GenBank/DDBJ databases">
        <title>Genome sequence of the fusiform rust pathogen reveals effectors for host alternation and coevolution with pine.</title>
        <authorList>
            <consortium name="DOE Joint Genome Institute"/>
            <person name="Smith K."/>
            <person name="Pendleton A."/>
            <person name="Kubisiak T."/>
            <person name="Anderson C."/>
            <person name="Salamov A."/>
            <person name="Aerts A."/>
            <person name="Riley R."/>
            <person name="Clum A."/>
            <person name="Lindquist E."/>
            <person name="Ence D."/>
            <person name="Campbell M."/>
            <person name="Kronenberg Z."/>
            <person name="Feau N."/>
            <person name="Dhillon B."/>
            <person name="Hamelin R."/>
            <person name="Burleigh J."/>
            <person name="Smith J."/>
            <person name="Yandell M."/>
            <person name="Nelson C."/>
            <person name="Grigoriev I."/>
            <person name="Davis J."/>
        </authorList>
    </citation>
    <scope>NUCLEOTIDE SEQUENCE</scope>
    <source>
        <strain evidence="1">G11</strain>
    </source>
</reference>
<gene>
    <name evidence="1" type="ORF">CROQUDRAFT_99490</name>
</gene>
<comment type="caution">
    <text evidence="1">The sequence shown here is derived from an EMBL/GenBank/DDBJ whole genome shotgun (WGS) entry which is preliminary data.</text>
</comment>
<sequence length="589" mass="67345">MRTIIKSLSISPELEKEICCPTCFSLYKLSDAPWLCSYKKSKQARPCGEKLFETKGLYQGICDKGKSQKYPSLLKNLLPSEIGHLRNIYVTQRLSSWLSWFLSKSTIEDKIHNWSKELSQSTMNKIHDIQQSPAWKEMTWPDSPSTGPAPLDLLVSLFINWFNPQSNRKRGAQQSFGVLSFNCLNLPPSLRNLIQNTCVAGITPGPNGPDMMTISHILKAVVDDLLLLEHGDVVGMRKVAGYASHSAILYCSWCWAKSTNTNRIQIKKLRTKDEVIGAANRSKAAVSLHQKDIILKETGVHWLEFTQLTYRNLVTHLPLGIMHNWFEGVLHHHFRFYWGFVIYTNEVKANMKRKRRGIEAENQGGHLRKQIVYEEGGGNALDEEDSDLDKESESCDFEPNIKLKTGWDSGLFLKEDIVFFRERLRDVVLPTSISRLPFNLGDSNHGTLKAAQWHSLFAYIILLIILKLYISNVDQLQRDSNRGQILLNIGCLCQCTNIVCAKKAGEYEAHQFENFYGRYHETSKRIFQKPTIKPNHHYALHIPNQIRFWGPLNSVAEFSGERLIGVLQKIKTNSHLGKCFPDYLTCWSC</sequence>
<protein>
    <submittedName>
        <fullName evidence="1">Uncharacterized protein</fullName>
    </submittedName>
</protein>
<dbReference type="Proteomes" id="UP000886653">
    <property type="component" value="Unassembled WGS sequence"/>
</dbReference>
<accession>A0A9P6N8C1</accession>
<organism evidence="1 2">
    <name type="scientific">Cronartium quercuum f. sp. fusiforme G11</name>
    <dbReference type="NCBI Taxonomy" id="708437"/>
    <lineage>
        <taxon>Eukaryota</taxon>
        <taxon>Fungi</taxon>
        <taxon>Dikarya</taxon>
        <taxon>Basidiomycota</taxon>
        <taxon>Pucciniomycotina</taxon>
        <taxon>Pucciniomycetes</taxon>
        <taxon>Pucciniales</taxon>
        <taxon>Coleosporiaceae</taxon>
        <taxon>Cronartium</taxon>
    </lineage>
</organism>
<name>A0A9P6N8C1_9BASI</name>
<dbReference type="EMBL" id="MU167414">
    <property type="protein sequence ID" value="KAG0140877.1"/>
    <property type="molecule type" value="Genomic_DNA"/>
</dbReference>
<dbReference type="OrthoDB" id="3269001at2759"/>
<evidence type="ECO:0000313" key="2">
    <source>
        <dbReference type="Proteomes" id="UP000886653"/>
    </source>
</evidence>